<dbReference type="InterPro" id="IPR000192">
    <property type="entry name" value="Aminotrans_V_dom"/>
</dbReference>
<dbReference type="InterPro" id="IPR015422">
    <property type="entry name" value="PyrdxlP-dep_Trfase_small"/>
</dbReference>
<evidence type="ECO:0000256" key="4">
    <source>
        <dbReference type="ARBA" id="ARBA00022679"/>
    </source>
</evidence>
<protein>
    <recommendedName>
        <fullName evidence="3">cysteine desulfurase</fullName>
        <ecNumber evidence="3">2.8.1.7</ecNumber>
    </recommendedName>
</protein>
<dbReference type="Gene3D" id="3.40.640.10">
    <property type="entry name" value="Type I PLP-dependent aspartate aminotransferase-like (Major domain)"/>
    <property type="match status" value="1"/>
</dbReference>
<keyword evidence="4" id="KW-0808">Transferase</keyword>
<keyword evidence="8" id="KW-0411">Iron-sulfur</keyword>
<dbReference type="EC" id="2.8.1.7" evidence="3"/>
<dbReference type="KEGG" id="ruj:E5Z56_06460"/>
<evidence type="ECO:0000256" key="9">
    <source>
        <dbReference type="ARBA" id="ARBA00050776"/>
    </source>
</evidence>
<sequence>MHYLDNSATTCVYQDSAKVAYDIMTKNYGNPSSLHKMGYDASLVLDNAREVIAKSVGAEPKEIYFTSGGTEANNLAVMGTVNAKKRNGNKIVTTAIEHPSVLETMKVLEERGFNVVYIKPENGVIPLSALEKEIDKDTILVSVMTVNNETGLVTPTEKIPSIIKKNNSKAVFHTDFVQGYGKLNCKVKKIGCDLLTVSSHKVHGPKGVGALYVKKGTRLVPNTYGGMQENKVRPGTEALPLIGAFANAVEKFNVHKNYEKVKELHSYCMEQLGDIDGLTVNSTDFPYVINVSTNCVMSQTMLTYLADKYDVCISSGSACHKGELSHVLSAYGYSADRINSALRISFCESNTKEDVDALVMGIKNGLKELVKFK</sequence>
<evidence type="ECO:0000256" key="2">
    <source>
        <dbReference type="ARBA" id="ARBA00006490"/>
    </source>
</evidence>
<dbReference type="PANTHER" id="PTHR11601:SF34">
    <property type="entry name" value="CYSTEINE DESULFURASE"/>
    <property type="match status" value="1"/>
</dbReference>
<dbReference type="Pfam" id="PF00266">
    <property type="entry name" value="Aminotran_5"/>
    <property type="match status" value="1"/>
</dbReference>
<organism evidence="12 13">
    <name type="scientific">Ruminococcus bovis</name>
    <dbReference type="NCBI Taxonomy" id="2564099"/>
    <lineage>
        <taxon>Bacteria</taxon>
        <taxon>Bacillati</taxon>
        <taxon>Bacillota</taxon>
        <taxon>Clostridia</taxon>
        <taxon>Eubacteriales</taxon>
        <taxon>Oscillospiraceae</taxon>
        <taxon>Ruminococcus</taxon>
    </lineage>
</organism>
<proteinExistence type="inferred from homology"/>
<dbReference type="AlphaFoldDB" id="A0A4P8XVC5"/>
<evidence type="ECO:0000259" key="11">
    <source>
        <dbReference type="Pfam" id="PF00266"/>
    </source>
</evidence>
<evidence type="ECO:0000256" key="6">
    <source>
        <dbReference type="ARBA" id="ARBA00022898"/>
    </source>
</evidence>
<evidence type="ECO:0000256" key="3">
    <source>
        <dbReference type="ARBA" id="ARBA00012239"/>
    </source>
</evidence>
<dbReference type="Proteomes" id="UP000301475">
    <property type="component" value="Chromosome"/>
</dbReference>
<name>A0A4P8XVC5_9FIRM</name>
<dbReference type="OrthoDB" id="9808002at2"/>
<evidence type="ECO:0000256" key="8">
    <source>
        <dbReference type="ARBA" id="ARBA00023014"/>
    </source>
</evidence>
<evidence type="ECO:0000256" key="1">
    <source>
        <dbReference type="ARBA" id="ARBA00001933"/>
    </source>
</evidence>
<dbReference type="InterPro" id="IPR015421">
    <property type="entry name" value="PyrdxlP-dep_Trfase_major"/>
</dbReference>
<dbReference type="PROSITE" id="PS00595">
    <property type="entry name" value="AA_TRANSFER_CLASS_5"/>
    <property type="match status" value="1"/>
</dbReference>
<dbReference type="GO" id="GO:0031071">
    <property type="term" value="F:cysteine desulfurase activity"/>
    <property type="evidence" value="ECO:0007669"/>
    <property type="project" value="UniProtKB-EC"/>
</dbReference>
<dbReference type="EMBL" id="CP039381">
    <property type="protein sequence ID" value="QCT07026.1"/>
    <property type="molecule type" value="Genomic_DNA"/>
</dbReference>
<dbReference type="InterPro" id="IPR016454">
    <property type="entry name" value="Cysteine_dSase"/>
</dbReference>
<evidence type="ECO:0000313" key="12">
    <source>
        <dbReference type="EMBL" id="QCT07026.1"/>
    </source>
</evidence>
<evidence type="ECO:0000256" key="5">
    <source>
        <dbReference type="ARBA" id="ARBA00022723"/>
    </source>
</evidence>
<dbReference type="InterPro" id="IPR020578">
    <property type="entry name" value="Aminotrans_V_PyrdxlP_BS"/>
</dbReference>
<dbReference type="Gene3D" id="3.90.1150.10">
    <property type="entry name" value="Aspartate Aminotransferase, domain 1"/>
    <property type="match status" value="1"/>
</dbReference>
<keyword evidence="5" id="KW-0479">Metal-binding</keyword>
<dbReference type="RefSeq" id="WP_138157093.1">
    <property type="nucleotide sequence ID" value="NZ_CP039381.1"/>
</dbReference>
<dbReference type="GO" id="GO:0046872">
    <property type="term" value="F:metal ion binding"/>
    <property type="evidence" value="ECO:0007669"/>
    <property type="project" value="UniProtKB-KW"/>
</dbReference>
<dbReference type="Gene3D" id="1.10.260.50">
    <property type="match status" value="1"/>
</dbReference>
<dbReference type="SUPFAM" id="SSF53383">
    <property type="entry name" value="PLP-dependent transferases"/>
    <property type="match status" value="1"/>
</dbReference>
<keyword evidence="7" id="KW-0408">Iron</keyword>
<dbReference type="InterPro" id="IPR015424">
    <property type="entry name" value="PyrdxlP-dep_Trfase"/>
</dbReference>
<comment type="cofactor">
    <cofactor evidence="1 10">
        <name>pyridoxal 5'-phosphate</name>
        <dbReference type="ChEBI" id="CHEBI:597326"/>
    </cofactor>
</comment>
<keyword evidence="13" id="KW-1185">Reference proteome</keyword>
<gene>
    <name evidence="12" type="ORF">E5Z56_06460</name>
</gene>
<dbReference type="PANTHER" id="PTHR11601">
    <property type="entry name" value="CYSTEINE DESULFURYLASE FAMILY MEMBER"/>
    <property type="match status" value="1"/>
</dbReference>
<accession>A0A4P8XVC5</accession>
<comment type="similarity">
    <text evidence="2">Belongs to the class-V pyridoxal-phosphate-dependent aminotransferase family. NifS/IscS subfamily.</text>
</comment>
<evidence type="ECO:0000256" key="7">
    <source>
        <dbReference type="ARBA" id="ARBA00023004"/>
    </source>
</evidence>
<feature type="domain" description="Aminotransferase class V" evidence="11">
    <location>
        <begin position="2"/>
        <end position="358"/>
    </location>
</feature>
<dbReference type="GO" id="GO:0051536">
    <property type="term" value="F:iron-sulfur cluster binding"/>
    <property type="evidence" value="ECO:0007669"/>
    <property type="project" value="UniProtKB-KW"/>
</dbReference>
<evidence type="ECO:0000313" key="13">
    <source>
        <dbReference type="Proteomes" id="UP000301475"/>
    </source>
</evidence>
<reference evidence="12 13" key="1">
    <citation type="submission" date="2019-04" db="EMBL/GenBank/DDBJ databases">
        <authorList>
            <person name="Embree M."/>
            <person name="Gaffney J.R."/>
        </authorList>
    </citation>
    <scope>NUCLEOTIDE SEQUENCE [LARGE SCALE GENOMIC DNA]</scope>
    <source>
        <strain evidence="12 13">JE7A12</strain>
    </source>
</reference>
<evidence type="ECO:0000256" key="10">
    <source>
        <dbReference type="RuleBase" id="RU004504"/>
    </source>
</evidence>
<comment type="catalytic activity">
    <reaction evidence="9">
        <text>(sulfur carrier)-H + L-cysteine = (sulfur carrier)-SH + L-alanine</text>
        <dbReference type="Rhea" id="RHEA:43892"/>
        <dbReference type="Rhea" id="RHEA-COMP:14737"/>
        <dbReference type="Rhea" id="RHEA-COMP:14739"/>
        <dbReference type="ChEBI" id="CHEBI:29917"/>
        <dbReference type="ChEBI" id="CHEBI:35235"/>
        <dbReference type="ChEBI" id="CHEBI:57972"/>
        <dbReference type="ChEBI" id="CHEBI:64428"/>
        <dbReference type="EC" id="2.8.1.7"/>
    </reaction>
</comment>
<dbReference type="PIRSF" id="PIRSF005572">
    <property type="entry name" value="NifS"/>
    <property type="match status" value="1"/>
</dbReference>
<keyword evidence="6" id="KW-0663">Pyridoxal phosphate</keyword>